<comment type="caution">
    <text evidence="5">The sequence shown here is derived from an EMBL/GenBank/DDBJ whole genome shotgun (WGS) entry which is preliminary data.</text>
</comment>
<evidence type="ECO:0000256" key="3">
    <source>
        <dbReference type="SAM" id="SignalP"/>
    </source>
</evidence>
<dbReference type="Pfam" id="PF00144">
    <property type="entry name" value="Beta-lactamase"/>
    <property type="match status" value="1"/>
</dbReference>
<protein>
    <submittedName>
        <fullName evidence="5">FmtA-like protein</fullName>
    </submittedName>
</protein>
<feature type="chain" id="PRO_5035810892" evidence="3">
    <location>
        <begin position="18"/>
        <end position="660"/>
    </location>
</feature>
<keyword evidence="6" id="KW-1185">Reference proteome</keyword>
<evidence type="ECO:0000313" key="5">
    <source>
        <dbReference type="EMBL" id="GIL39352.1"/>
    </source>
</evidence>
<dbReference type="InterPro" id="IPR012338">
    <property type="entry name" value="Beta-lactam/transpept-like"/>
</dbReference>
<feature type="signal peptide" evidence="3">
    <location>
        <begin position="1"/>
        <end position="17"/>
    </location>
</feature>
<dbReference type="PANTHER" id="PTHR46825">
    <property type="entry name" value="D-ALANYL-D-ALANINE-CARBOXYPEPTIDASE/ENDOPEPTIDASE AMPH"/>
    <property type="match status" value="1"/>
</dbReference>
<dbReference type="InterPro" id="IPR050491">
    <property type="entry name" value="AmpC-like"/>
</dbReference>
<name>A0A8S8XBE6_9PROT</name>
<proteinExistence type="predicted"/>
<evidence type="ECO:0000256" key="2">
    <source>
        <dbReference type="SAM" id="Phobius"/>
    </source>
</evidence>
<evidence type="ECO:0000259" key="4">
    <source>
        <dbReference type="Pfam" id="PF00144"/>
    </source>
</evidence>
<evidence type="ECO:0000313" key="6">
    <source>
        <dbReference type="Proteomes" id="UP000681075"/>
    </source>
</evidence>
<keyword evidence="2" id="KW-1133">Transmembrane helix</keyword>
<reference evidence="5" key="1">
    <citation type="submission" date="2021-02" db="EMBL/GenBank/DDBJ databases">
        <title>Genome sequence of Rhodospirillales sp. strain TMPK1 isolated from soil.</title>
        <authorList>
            <person name="Nakai R."/>
            <person name="Kusada H."/>
            <person name="Tamaki H."/>
        </authorList>
    </citation>
    <scope>NUCLEOTIDE SEQUENCE</scope>
    <source>
        <strain evidence="5">TMPK1</strain>
    </source>
</reference>
<dbReference type="InterPro" id="IPR001466">
    <property type="entry name" value="Beta-lactam-related"/>
</dbReference>
<feature type="compositionally biased region" description="Polar residues" evidence="1">
    <location>
        <begin position="30"/>
        <end position="39"/>
    </location>
</feature>
<dbReference type="Proteomes" id="UP000681075">
    <property type="component" value="Unassembled WGS sequence"/>
</dbReference>
<feature type="domain" description="Beta-lactamase-related" evidence="4">
    <location>
        <begin position="63"/>
        <end position="373"/>
    </location>
</feature>
<dbReference type="Gene3D" id="3.40.710.10">
    <property type="entry name" value="DD-peptidase/beta-lactamase superfamily"/>
    <property type="match status" value="1"/>
</dbReference>
<keyword evidence="3" id="KW-0732">Signal</keyword>
<keyword evidence="2" id="KW-0812">Transmembrane</keyword>
<feature type="transmembrane region" description="Helical" evidence="2">
    <location>
        <begin position="596"/>
        <end position="616"/>
    </location>
</feature>
<dbReference type="PANTHER" id="PTHR46825:SF9">
    <property type="entry name" value="BETA-LACTAMASE-RELATED DOMAIN-CONTAINING PROTEIN"/>
    <property type="match status" value="1"/>
</dbReference>
<accession>A0A8S8XBE6</accession>
<evidence type="ECO:0000256" key="1">
    <source>
        <dbReference type="SAM" id="MobiDB-lite"/>
    </source>
</evidence>
<sequence length="660" mass="71877">MALACVGALACAGVATAQQSPSVPPPAPKTETQGPTDTANPAVRPLTAADAEVWLDGYMPYALQKGDVAGAVVVIVKDGKVLLQKGYGYADVAAKTPVDPERTAFRPGSVSKLFVWTAVMQLVEQGKLDLDKDVNTYLDFKIPADGWDKPVTLRNILTHTGGFEESNKGLITSNIDNTGLEKVLKRYIPARVYAPGSTPAYSNWATGLAGYIIQRVSGKTFDDYLDQAILQPLGMTNSSFRQPLPEHVMKLMSKGYVQGSAPPRPYEIVSLAPAGSLAATGADMGKFMIAHLQDGTFNGAQILKPETAKMMHNTPYTVLPVVNRMELGFYEHDVNGHRVISHGGDTTMFHSELNLFLDDNVGIFFSANSTGRDGGVGPVRAELLQKFGDRYFPGEFPGANATVEPATAAQHAQMIAGTYDVSRRFHTTFLAALRLFGQTKVVANPDNTITIVGSNTIGGAPKKWVETAPFVWRDKDGKTRLSAKVEGNQVVRYSFDGVSPFMMWDRTPVATSTRWIQPVLIGSMVALALTVLLWPVQALVRRNYRAPFALRGQAAQSYRAMRIVAVLNLLVWYGWFTMTSALGYSANPADHYDGRLTLLQIAGWLFFVGTVVIAAWNAQQVFTGNRSLFAKIWSVVLVVASLVIFYVAFTFKLLVISTLY</sequence>
<feature type="transmembrane region" description="Helical" evidence="2">
    <location>
        <begin position="557"/>
        <end position="576"/>
    </location>
</feature>
<dbReference type="SUPFAM" id="SSF56601">
    <property type="entry name" value="beta-lactamase/transpeptidase-like"/>
    <property type="match status" value="1"/>
</dbReference>
<feature type="transmembrane region" description="Helical" evidence="2">
    <location>
        <begin position="515"/>
        <end position="536"/>
    </location>
</feature>
<gene>
    <name evidence="5" type="ORF">TMPK1_15890</name>
</gene>
<keyword evidence="2" id="KW-0472">Membrane</keyword>
<dbReference type="EMBL" id="BOPV01000001">
    <property type="protein sequence ID" value="GIL39352.1"/>
    <property type="molecule type" value="Genomic_DNA"/>
</dbReference>
<organism evidence="5 6">
    <name type="scientific">Roseiterribacter gracilis</name>
    <dbReference type="NCBI Taxonomy" id="2812848"/>
    <lineage>
        <taxon>Bacteria</taxon>
        <taxon>Pseudomonadati</taxon>
        <taxon>Pseudomonadota</taxon>
        <taxon>Alphaproteobacteria</taxon>
        <taxon>Rhodospirillales</taxon>
        <taxon>Roseiterribacteraceae</taxon>
        <taxon>Roseiterribacter</taxon>
    </lineage>
</organism>
<dbReference type="AlphaFoldDB" id="A0A8S8XBE6"/>
<feature type="transmembrane region" description="Helical" evidence="2">
    <location>
        <begin position="628"/>
        <end position="649"/>
    </location>
</feature>
<feature type="region of interest" description="Disordered" evidence="1">
    <location>
        <begin position="17"/>
        <end position="42"/>
    </location>
</feature>